<protein>
    <submittedName>
        <fullName evidence="4">Polysaccharide deacetylase</fullName>
    </submittedName>
</protein>
<keyword evidence="5" id="KW-1185">Reference proteome</keyword>
<dbReference type="EMBL" id="FOTS01000005">
    <property type="protein sequence ID" value="SFL46370.1"/>
    <property type="molecule type" value="Genomic_DNA"/>
</dbReference>
<dbReference type="AlphaFoldDB" id="A0A1I4HWX1"/>
<reference evidence="5" key="1">
    <citation type="submission" date="2016-10" db="EMBL/GenBank/DDBJ databases">
        <authorList>
            <person name="Varghese N."/>
            <person name="Submissions S."/>
        </authorList>
    </citation>
    <scope>NUCLEOTIDE SEQUENCE [LARGE SCALE GENOMIC DNA]</scope>
    <source>
        <strain evidence="5">DSM 13327</strain>
    </source>
</reference>
<dbReference type="OrthoDB" id="9778320at2"/>
<dbReference type="InterPro" id="IPR002509">
    <property type="entry name" value="NODB_dom"/>
</dbReference>
<evidence type="ECO:0000259" key="3">
    <source>
        <dbReference type="PROSITE" id="PS51677"/>
    </source>
</evidence>
<evidence type="ECO:0000313" key="5">
    <source>
        <dbReference type="Proteomes" id="UP000199520"/>
    </source>
</evidence>
<comment type="subcellular location">
    <subcellularLocation>
        <location evidence="1">Secreted</location>
    </subcellularLocation>
</comment>
<evidence type="ECO:0000256" key="2">
    <source>
        <dbReference type="ARBA" id="ARBA00022729"/>
    </source>
</evidence>
<dbReference type="InterPro" id="IPR051398">
    <property type="entry name" value="Polysacch_Deacetylase"/>
</dbReference>
<gene>
    <name evidence="4" type="ORF">SAMN04490355_100594</name>
</gene>
<name>A0A1I4HWX1_9FIRM</name>
<dbReference type="RefSeq" id="WP_090933156.1">
    <property type="nucleotide sequence ID" value="NZ_FOTS01000005.1"/>
</dbReference>
<organism evidence="4 5">
    <name type="scientific">Pelosinus propionicus DSM 13327</name>
    <dbReference type="NCBI Taxonomy" id="1123291"/>
    <lineage>
        <taxon>Bacteria</taxon>
        <taxon>Bacillati</taxon>
        <taxon>Bacillota</taxon>
        <taxon>Negativicutes</taxon>
        <taxon>Selenomonadales</taxon>
        <taxon>Sporomusaceae</taxon>
        <taxon>Pelosinus</taxon>
    </lineage>
</organism>
<dbReference type="SUPFAM" id="SSF88713">
    <property type="entry name" value="Glycoside hydrolase/deacetylase"/>
    <property type="match status" value="1"/>
</dbReference>
<dbReference type="Proteomes" id="UP000199520">
    <property type="component" value="Unassembled WGS sequence"/>
</dbReference>
<keyword evidence="2" id="KW-0732">Signal</keyword>
<evidence type="ECO:0000256" key="1">
    <source>
        <dbReference type="ARBA" id="ARBA00004613"/>
    </source>
</evidence>
<feature type="domain" description="NodB homology" evidence="3">
    <location>
        <begin position="82"/>
        <end position="250"/>
    </location>
</feature>
<evidence type="ECO:0000313" key="4">
    <source>
        <dbReference type="EMBL" id="SFL46370.1"/>
    </source>
</evidence>
<dbReference type="Pfam" id="PF01522">
    <property type="entry name" value="Polysacc_deac_1"/>
    <property type="match status" value="1"/>
</dbReference>
<dbReference type="CDD" id="cd10918">
    <property type="entry name" value="CE4_NodB_like_5s_6s"/>
    <property type="match status" value="1"/>
</dbReference>
<proteinExistence type="predicted"/>
<dbReference type="Gene3D" id="3.20.20.370">
    <property type="entry name" value="Glycoside hydrolase/deacetylase"/>
    <property type="match status" value="1"/>
</dbReference>
<sequence length="250" mass="28364">MNKFLACGILFMVAILGWLFWPTNAVPILAYHQVGEVDEEIYSVTASQFEEQMKYLKENGYHAISLEDLFNSYTGKTALPEKPIVITFDDGYEDNYLTALPIMEQYGMSATVFVVPSLIGTTDYLSWQQVADMQKRHTEIGSHTMSHVGMNEINATEQRREAAESKAALERQIRTSIQFFAYPYGQFSAGAQQILKETGYRGACTGLAGLNNENTDPYALKRINVPQPKYGLWEFRLRLFRAHIYSKLGL</sequence>
<dbReference type="InterPro" id="IPR011330">
    <property type="entry name" value="Glyco_hydro/deAcase_b/a-brl"/>
</dbReference>
<dbReference type="PANTHER" id="PTHR34216:SF3">
    <property type="entry name" value="POLY-BETA-1,6-N-ACETYL-D-GLUCOSAMINE N-DEACETYLASE"/>
    <property type="match status" value="1"/>
</dbReference>
<dbReference type="GO" id="GO:0005975">
    <property type="term" value="P:carbohydrate metabolic process"/>
    <property type="evidence" value="ECO:0007669"/>
    <property type="project" value="InterPro"/>
</dbReference>
<accession>A0A1I4HWX1</accession>
<dbReference type="GO" id="GO:0005576">
    <property type="term" value="C:extracellular region"/>
    <property type="evidence" value="ECO:0007669"/>
    <property type="project" value="UniProtKB-SubCell"/>
</dbReference>
<dbReference type="PROSITE" id="PS51677">
    <property type="entry name" value="NODB"/>
    <property type="match status" value="1"/>
</dbReference>
<dbReference type="GO" id="GO:0016810">
    <property type="term" value="F:hydrolase activity, acting on carbon-nitrogen (but not peptide) bonds"/>
    <property type="evidence" value="ECO:0007669"/>
    <property type="project" value="InterPro"/>
</dbReference>
<dbReference type="STRING" id="1123291.SAMN04490355_100594"/>
<dbReference type="PANTHER" id="PTHR34216">
    <property type="match status" value="1"/>
</dbReference>